<organism evidence="3">
    <name type="scientific">viral metagenome</name>
    <dbReference type="NCBI Taxonomy" id="1070528"/>
    <lineage>
        <taxon>unclassified sequences</taxon>
        <taxon>metagenomes</taxon>
        <taxon>organismal metagenomes</taxon>
    </lineage>
</organism>
<dbReference type="EMBL" id="MT143079">
    <property type="protein sequence ID" value="QJA92587.1"/>
    <property type="molecule type" value="Genomic_DNA"/>
</dbReference>
<dbReference type="SUPFAM" id="SSF53300">
    <property type="entry name" value="vWA-like"/>
    <property type="match status" value="1"/>
</dbReference>
<dbReference type="PANTHER" id="PTHR36846">
    <property type="entry name" value="PROTEIN VIAA"/>
    <property type="match status" value="1"/>
</dbReference>
<protein>
    <submittedName>
        <fullName evidence="3">Putative von Willebrand factor A domain-containing protein</fullName>
    </submittedName>
</protein>
<dbReference type="GO" id="GO:0005829">
    <property type="term" value="C:cytosol"/>
    <property type="evidence" value="ECO:0007669"/>
    <property type="project" value="TreeGrafter"/>
</dbReference>
<dbReference type="PANTHER" id="PTHR36846:SF1">
    <property type="entry name" value="PROTEIN VIAA"/>
    <property type="match status" value="1"/>
</dbReference>
<gene>
    <name evidence="3" type="ORF">MM415B04570_0008</name>
</gene>
<feature type="coiled-coil region" evidence="1">
    <location>
        <begin position="111"/>
        <end position="185"/>
    </location>
</feature>
<evidence type="ECO:0000256" key="1">
    <source>
        <dbReference type="SAM" id="Coils"/>
    </source>
</evidence>
<dbReference type="InterPro" id="IPR036465">
    <property type="entry name" value="vWFA_dom_sf"/>
</dbReference>
<proteinExistence type="predicted"/>
<sequence length="465" mass="52709">MNVINIDSYDKISFKEVKEEAPNLQKMEEIGKTILPTFPDLMQDVYGSLYKYDPKLVDGVDDPLARNIMEQVMASREWKEMREFTRLQNFESAVGVQAFSESLTKSIPSEVKEKSKTIGKVNEEMEQALNEDPANNIKIKSLAQSQAALQKEMRDLLEKNKDEMRRVVRKSLQKANQEVQEVQAMVSGFGSEPGQPCNLPMESKIRLAQRLKGNPKLKRIADIAGRFQRMALHYQATKTQHGVDEVVDVECGNDLSRVLSSEYATMNDPDLGVLFLKKYAESKLLQFKLEGKEQEARGPIIVCIDNSGSMAGSREEWAKGFSLGLLTIARKQKREFAIVHFSNKSTIKTFHFPDPKKAGQAELIDALSLFLGGGTDFMTPMNEAHRIITSSKTMKKADVVFVSDGDCRMEEENQKRVKEWKKELGFKVIGVMVETNEKLPFEHDSEIHLWGQDDQAILKETYGKI</sequence>
<dbReference type="InterPro" id="IPR002035">
    <property type="entry name" value="VWF_A"/>
</dbReference>
<keyword evidence="1" id="KW-0175">Coiled coil</keyword>
<reference evidence="3" key="1">
    <citation type="submission" date="2020-03" db="EMBL/GenBank/DDBJ databases">
        <title>The deep terrestrial virosphere.</title>
        <authorList>
            <person name="Holmfeldt K."/>
            <person name="Nilsson E."/>
            <person name="Simone D."/>
            <person name="Lopez-Fernandez M."/>
            <person name="Wu X."/>
            <person name="de Brujin I."/>
            <person name="Lundin D."/>
            <person name="Andersson A."/>
            <person name="Bertilsson S."/>
            <person name="Dopson M."/>
        </authorList>
    </citation>
    <scope>NUCLEOTIDE SEQUENCE</scope>
    <source>
        <strain evidence="3">MM415B04570</strain>
    </source>
</reference>
<feature type="domain" description="VWFA" evidence="2">
    <location>
        <begin position="299"/>
        <end position="465"/>
    </location>
</feature>
<dbReference type="PROSITE" id="PS50234">
    <property type="entry name" value="VWFA"/>
    <property type="match status" value="1"/>
</dbReference>
<dbReference type="SMART" id="SM00327">
    <property type="entry name" value="VWA"/>
    <property type="match status" value="1"/>
</dbReference>
<dbReference type="AlphaFoldDB" id="A0A6M3LBR2"/>
<dbReference type="Gene3D" id="3.40.50.410">
    <property type="entry name" value="von Willebrand factor, type A domain"/>
    <property type="match status" value="1"/>
</dbReference>
<name>A0A6M3LBR2_9ZZZZ</name>
<dbReference type="Pfam" id="PF13519">
    <property type="entry name" value="VWA_2"/>
    <property type="match status" value="1"/>
</dbReference>
<accession>A0A6M3LBR2</accession>
<evidence type="ECO:0000259" key="2">
    <source>
        <dbReference type="PROSITE" id="PS50234"/>
    </source>
</evidence>
<evidence type="ECO:0000313" key="3">
    <source>
        <dbReference type="EMBL" id="QJA92587.1"/>
    </source>
</evidence>